<sequence length="178" mass="18929">MSMAVRMSSLMVSIDGRMVSMAHSLDVSLEAVVLIGRVLNHSLGSVGFIQSVSSLDDISVPMFPLALVISGVRILYSILELVAGMRMIVLMFVSCNSDGQQSEGGDRDLHHFGKDSLVAVGVAASMSMTVSMAVRVSSLMVSIHFWVVSMTQSLDVSLEAVVLVGRVLNHSLGSVGFI</sequence>
<proteinExistence type="predicted"/>
<keyword evidence="2" id="KW-1185">Reference proteome</keyword>
<dbReference type="EnsemblMetazoa" id="AMEC022301-RA">
    <property type="protein sequence ID" value="AMEC022301-PA"/>
    <property type="gene ID" value="AMEC022301"/>
</dbReference>
<reference evidence="2" key="1">
    <citation type="submission" date="2014-01" db="EMBL/GenBank/DDBJ databases">
        <title>The Genome Sequence of Anopheles melas CM1001059_A (V2).</title>
        <authorList>
            <consortium name="The Broad Institute Genomics Platform"/>
            <person name="Neafsey D.E."/>
            <person name="Besansky N."/>
            <person name="Howell P."/>
            <person name="Walton C."/>
            <person name="Young S.K."/>
            <person name="Zeng Q."/>
            <person name="Gargeya S."/>
            <person name="Fitzgerald M."/>
            <person name="Haas B."/>
            <person name="Abouelleil A."/>
            <person name="Allen A.W."/>
            <person name="Alvarado L."/>
            <person name="Arachchi H.M."/>
            <person name="Berlin A.M."/>
            <person name="Chapman S.B."/>
            <person name="Gainer-Dewar J."/>
            <person name="Goldberg J."/>
            <person name="Griggs A."/>
            <person name="Gujja S."/>
            <person name="Hansen M."/>
            <person name="Howarth C."/>
            <person name="Imamovic A."/>
            <person name="Ireland A."/>
            <person name="Larimer J."/>
            <person name="McCowan C."/>
            <person name="Murphy C."/>
            <person name="Pearson M."/>
            <person name="Poon T.W."/>
            <person name="Priest M."/>
            <person name="Roberts A."/>
            <person name="Saif S."/>
            <person name="Shea T."/>
            <person name="Sisk P."/>
            <person name="Sykes S."/>
            <person name="Wortman J."/>
            <person name="Nusbaum C."/>
            <person name="Birren B."/>
        </authorList>
    </citation>
    <scope>NUCLEOTIDE SEQUENCE [LARGE SCALE GENOMIC DNA]</scope>
    <source>
        <strain evidence="2">CM1001059</strain>
    </source>
</reference>
<dbReference type="Proteomes" id="UP000075902">
    <property type="component" value="Unassembled WGS sequence"/>
</dbReference>
<evidence type="ECO:0000313" key="2">
    <source>
        <dbReference type="Proteomes" id="UP000075902"/>
    </source>
</evidence>
<reference evidence="1" key="2">
    <citation type="submission" date="2020-05" db="UniProtKB">
        <authorList>
            <consortium name="EnsemblMetazoa"/>
        </authorList>
    </citation>
    <scope>IDENTIFICATION</scope>
    <source>
        <strain evidence="1">CM1001059</strain>
    </source>
</reference>
<dbReference type="AlphaFoldDB" id="A0A182UKZ4"/>
<organism evidence="1 2">
    <name type="scientific">Anopheles melas</name>
    <dbReference type="NCBI Taxonomy" id="34690"/>
    <lineage>
        <taxon>Eukaryota</taxon>
        <taxon>Metazoa</taxon>
        <taxon>Ecdysozoa</taxon>
        <taxon>Arthropoda</taxon>
        <taxon>Hexapoda</taxon>
        <taxon>Insecta</taxon>
        <taxon>Pterygota</taxon>
        <taxon>Neoptera</taxon>
        <taxon>Endopterygota</taxon>
        <taxon>Diptera</taxon>
        <taxon>Nematocera</taxon>
        <taxon>Culicoidea</taxon>
        <taxon>Culicidae</taxon>
        <taxon>Anophelinae</taxon>
        <taxon>Anopheles</taxon>
    </lineage>
</organism>
<evidence type="ECO:0000313" key="1">
    <source>
        <dbReference type="EnsemblMetazoa" id="AMEC022301-PA"/>
    </source>
</evidence>
<protein>
    <submittedName>
        <fullName evidence="1">Uncharacterized protein</fullName>
    </submittedName>
</protein>
<dbReference type="VEuPathDB" id="VectorBase:AMEC022301"/>
<accession>A0A182UKZ4</accession>
<name>A0A182UKZ4_9DIPT</name>